<evidence type="ECO:0000256" key="1">
    <source>
        <dbReference type="SAM" id="MobiDB-lite"/>
    </source>
</evidence>
<dbReference type="KEGG" id="csy:CENSYa_1034"/>
<dbReference type="Proteomes" id="UP000000758">
    <property type="component" value="Chromosome"/>
</dbReference>
<evidence type="ECO:0000313" key="2">
    <source>
        <dbReference type="EMBL" id="ABK77665.1"/>
    </source>
</evidence>
<sequence length="119" mass="12580">MTVPLRAGIHHAYASGQFWALAGAYPARNSTGPAPGSGPLRPYCGTSRGPCPSLSAWTCCARRDRPQWQAGTPPITGSMRGQGAPDAGMHGQESTRMQALCAGDPCIRPILTSQRSRIF</sequence>
<dbReference type="AlphaFoldDB" id="A0RWE8"/>
<gene>
    <name evidence="2" type="ordered locus">CENSYa_1034</name>
</gene>
<proteinExistence type="predicted"/>
<evidence type="ECO:0000313" key="3">
    <source>
        <dbReference type="Proteomes" id="UP000000758"/>
    </source>
</evidence>
<keyword evidence="3" id="KW-1185">Reference proteome</keyword>
<name>A0RWE8_CENSY</name>
<dbReference type="EMBL" id="DP000238">
    <property type="protein sequence ID" value="ABK77665.1"/>
    <property type="molecule type" value="Genomic_DNA"/>
</dbReference>
<organism evidence="2 3">
    <name type="scientific">Cenarchaeum symbiosum (strain A)</name>
    <dbReference type="NCBI Taxonomy" id="414004"/>
    <lineage>
        <taxon>Archaea</taxon>
        <taxon>Nitrososphaerota</taxon>
        <taxon>Candidatus Cenarchaeales</taxon>
        <taxon>Candidatus Cenarchaeaceae</taxon>
        <taxon>Candidatus Cenarchaeum</taxon>
    </lineage>
</organism>
<dbReference type="HOGENOM" id="CLU_2055962_0_0_2"/>
<feature type="region of interest" description="Disordered" evidence="1">
    <location>
        <begin position="68"/>
        <end position="94"/>
    </location>
</feature>
<dbReference type="EnsemblBacteria" id="ABK77665">
    <property type="protein sequence ID" value="ABK77665"/>
    <property type="gene ID" value="CENSYa_1034"/>
</dbReference>
<reference evidence="2 3" key="1">
    <citation type="journal article" date="2006" name="Proc. Natl. Acad. Sci. U.S.A.">
        <title>Genomic analysis of the uncultivated marine crenarchaeote Cenarchaeum symbiosum.</title>
        <authorList>
            <person name="Hallam S.J."/>
            <person name="Konstantinidis K.T."/>
            <person name="Putnam N."/>
            <person name="Schleper C."/>
            <person name="Watanabe Y."/>
            <person name="Sugahara J."/>
            <person name="Preston C."/>
            <person name="de la Torre J."/>
            <person name="Richardson P.M."/>
            <person name="DeLong E.F."/>
        </authorList>
    </citation>
    <scope>NUCLEOTIDE SEQUENCE [LARGE SCALE GENOMIC DNA]</scope>
    <source>
        <strain evidence="3">A</strain>
    </source>
</reference>
<dbReference type="STRING" id="414004.CENSYa_1034"/>
<accession>A0RWE8</accession>
<protein>
    <submittedName>
        <fullName evidence="2">Uncharacterized protein</fullName>
    </submittedName>
</protein>